<evidence type="ECO:0000259" key="1">
    <source>
        <dbReference type="Pfam" id="PF24199"/>
    </source>
</evidence>
<dbReference type="InterPro" id="IPR055847">
    <property type="entry name" value="DUF7424"/>
</dbReference>
<reference evidence="2" key="1">
    <citation type="journal article" date="2020" name="mSystems">
        <title>Genome- and Community-Level Interaction Insights into Carbon Utilization and Element Cycling Functions of Hydrothermarchaeota in Hydrothermal Sediment.</title>
        <authorList>
            <person name="Zhou Z."/>
            <person name="Liu Y."/>
            <person name="Xu W."/>
            <person name="Pan J."/>
            <person name="Luo Z.H."/>
            <person name="Li M."/>
        </authorList>
    </citation>
    <scope>NUCLEOTIDE SEQUENCE [LARGE SCALE GENOMIC DNA]</scope>
    <source>
        <strain evidence="2">SpSt-81</strain>
    </source>
</reference>
<sequence length="217" mass="25443">MKKLIMVSLIICLFITLSGCKLDISSDIYLSDLYDFVNDSKTDMIWVNSVLRLEIVSKNTFKENKDEITSVLEEYFDNVENVRYEENSLQSFYVADIEIPLTKSEEVEDRVISFSFKDDNLYVNFNNSLFEGLNSSIFNKFYQSIEINDLSIEVMLINDLKRDVSIELQGVYVNLKPYPFLKKLTMKNRDKMMIRFSNVLRDYVAQEGKTAFVKIVW</sequence>
<dbReference type="PROSITE" id="PS51257">
    <property type="entry name" value="PROKAR_LIPOPROTEIN"/>
    <property type="match status" value="1"/>
</dbReference>
<accession>A0A7C3RIR8</accession>
<name>A0A7C3RIR8_DICTH</name>
<protein>
    <recommendedName>
        <fullName evidence="1">DUF7424 domain-containing protein</fullName>
    </recommendedName>
</protein>
<gene>
    <name evidence="2" type="ORF">ENW00_00335</name>
</gene>
<comment type="caution">
    <text evidence="2">The sequence shown here is derived from an EMBL/GenBank/DDBJ whole genome shotgun (WGS) entry which is preliminary data.</text>
</comment>
<feature type="domain" description="DUF7424" evidence="1">
    <location>
        <begin position="23"/>
        <end position="212"/>
    </location>
</feature>
<dbReference type="EMBL" id="DTIN01000007">
    <property type="protein sequence ID" value="HFX12600.1"/>
    <property type="molecule type" value="Genomic_DNA"/>
</dbReference>
<dbReference type="Pfam" id="PF24199">
    <property type="entry name" value="DUF7424"/>
    <property type="match status" value="1"/>
</dbReference>
<dbReference type="AlphaFoldDB" id="A0A7C3RIR8"/>
<proteinExistence type="predicted"/>
<organism evidence="2">
    <name type="scientific">Dictyoglomus thermophilum</name>
    <dbReference type="NCBI Taxonomy" id="14"/>
    <lineage>
        <taxon>Bacteria</taxon>
        <taxon>Pseudomonadati</taxon>
        <taxon>Dictyoglomota</taxon>
        <taxon>Dictyoglomia</taxon>
        <taxon>Dictyoglomales</taxon>
        <taxon>Dictyoglomaceae</taxon>
        <taxon>Dictyoglomus</taxon>
    </lineage>
</organism>
<evidence type="ECO:0000313" key="2">
    <source>
        <dbReference type="EMBL" id="HFX12600.1"/>
    </source>
</evidence>